<proteinExistence type="predicted"/>
<organism evidence="1">
    <name type="scientific">Leptospira interrogans serovar Canicola</name>
    <dbReference type="NCBI Taxonomy" id="211880"/>
    <lineage>
        <taxon>Bacteria</taxon>
        <taxon>Pseudomonadati</taxon>
        <taxon>Spirochaetota</taxon>
        <taxon>Spirochaetia</taxon>
        <taxon>Leptospirales</taxon>
        <taxon>Leptospiraceae</taxon>
        <taxon>Leptospira</taxon>
    </lineage>
</organism>
<keyword evidence="1" id="KW-0614">Plasmid</keyword>
<reference evidence="1" key="2">
    <citation type="journal article" date="2014" name="PLoS Negl. Trop. Dis.">
        <title>Isolation and Characterization of Two Novel Plasmids from Pathogenic Leptospira interrogans Serogroup Canicola Serovar Canicola Strain Gui44.</title>
        <authorList>
            <person name="Zhu W.N."/>
            <person name="Huang L.L."/>
            <person name="Zeng L.B."/>
            <person name="Zhuang X.R."/>
            <person name="Chen C.Y."/>
            <person name="Wang Y.Z."/>
            <person name="Qin J.H."/>
            <person name="Zhu Y.Z."/>
            <person name="Guo X.K."/>
        </authorList>
    </citation>
    <scope>NUCLEOTIDE SEQUENCE</scope>
    <source>
        <strain evidence="1">Gui44</strain>
        <plasmid evidence="1">pGui2</plasmid>
    </source>
</reference>
<dbReference type="AlphaFoldDB" id="A0A067YBB8"/>
<protein>
    <submittedName>
        <fullName evidence="1">Uncharacterized protein</fullName>
    </submittedName>
</protein>
<dbReference type="EMBL" id="KF648558">
    <property type="protein sequence ID" value="AGZ84965.1"/>
    <property type="molecule type" value="Genomic_DNA"/>
</dbReference>
<name>A0A067YBB8_LEPIR</name>
<sequence length="105" mass="12099">MKGDYIGTYGTDNSTYGKLELREENIGILTLNFCHNIAFPQIRWEKNAGLLYIKLYKEDEQCCPEIKNKILPFRINKVDQLEYIGEMIYACSLGGSGRLLTKKKD</sequence>
<geneLocation type="plasmid" evidence="1">
    <name>pGui2</name>
</geneLocation>
<dbReference type="RefSeq" id="WP_000675533.1">
    <property type="nucleotide sequence ID" value="NC_025197.1"/>
</dbReference>
<accession>A0A067YBB8</accession>
<reference evidence="1" key="1">
    <citation type="submission" date="2013-09" db="EMBL/GenBank/DDBJ databases">
        <authorList>
            <person name="Huang L."/>
            <person name="Zeng L."/>
            <person name="Zhu Y."/>
            <person name="Guo X."/>
        </authorList>
    </citation>
    <scope>NUCLEOTIDE SEQUENCE</scope>
    <source>
        <strain evidence="1">Gui44</strain>
        <plasmid evidence="1">pGui2</plasmid>
    </source>
</reference>
<evidence type="ECO:0000313" key="1">
    <source>
        <dbReference type="EMBL" id="AGZ84965.1"/>
    </source>
</evidence>